<evidence type="ECO:0000313" key="2">
    <source>
        <dbReference type="EMBL" id="ALX49843.1"/>
    </source>
</evidence>
<dbReference type="OrthoDB" id="191894at2"/>
<dbReference type="AlphaFoldDB" id="A0A0U4FAJ5"/>
<feature type="coiled-coil region" evidence="1">
    <location>
        <begin position="75"/>
        <end position="102"/>
    </location>
</feature>
<name>A0A0U4FAJ5_9BACI</name>
<accession>A0A0U4FAJ5</accession>
<evidence type="ECO:0008006" key="4">
    <source>
        <dbReference type="Google" id="ProtNLM"/>
    </source>
</evidence>
<evidence type="ECO:0000313" key="3">
    <source>
        <dbReference type="Proteomes" id="UP000050331"/>
    </source>
</evidence>
<proteinExistence type="predicted"/>
<keyword evidence="1" id="KW-0175">Coiled coil</keyword>
<reference evidence="2 3" key="1">
    <citation type="submission" date="2016-01" db="EMBL/GenBank/DDBJ databases">
        <title>Complete genome sequence of strain Lentibacillus amyloliquefaciens LAM0015T isolated from saline sediment.</title>
        <authorList>
            <person name="Wang J.-L."/>
            <person name="He M.-X."/>
        </authorList>
    </citation>
    <scope>NUCLEOTIDE SEQUENCE [LARGE SCALE GENOMIC DNA]</scope>
    <source>
        <strain evidence="2 3">LAM0015</strain>
    </source>
</reference>
<dbReference type="Proteomes" id="UP000050331">
    <property type="component" value="Chromosome"/>
</dbReference>
<organism evidence="2 3">
    <name type="scientific">Lentibacillus amyloliquefaciens</name>
    <dbReference type="NCBI Taxonomy" id="1472767"/>
    <lineage>
        <taxon>Bacteria</taxon>
        <taxon>Bacillati</taxon>
        <taxon>Bacillota</taxon>
        <taxon>Bacilli</taxon>
        <taxon>Bacillales</taxon>
        <taxon>Bacillaceae</taxon>
        <taxon>Lentibacillus</taxon>
    </lineage>
</organism>
<keyword evidence="3" id="KW-1185">Reference proteome</keyword>
<protein>
    <recommendedName>
        <fullName evidence="4">ATP synthase subunit B</fullName>
    </recommendedName>
</protein>
<sequence length="104" mass="12068">MSDFLKKGFLLGLGAAVTGKEKLDHKLQQMVEKNELTQEQARTVMRNFVDKGEMKTDEWNTKQFEQTKQMAKDLGLATKEDINELRARISELESQLAEREHQEQ</sequence>
<dbReference type="KEGG" id="lao:AOX59_15455"/>
<dbReference type="STRING" id="1472767.AOX59_15455"/>
<gene>
    <name evidence="2" type="ORF">AOX59_15455</name>
</gene>
<evidence type="ECO:0000256" key="1">
    <source>
        <dbReference type="SAM" id="Coils"/>
    </source>
</evidence>
<dbReference type="EMBL" id="CP013862">
    <property type="protein sequence ID" value="ALX49843.1"/>
    <property type="molecule type" value="Genomic_DNA"/>
</dbReference>